<dbReference type="Proteomes" id="UP001163823">
    <property type="component" value="Chromosome 10"/>
</dbReference>
<proteinExistence type="predicted"/>
<evidence type="ECO:0000313" key="2">
    <source>
        <dbReference type="Proteomes" id="UP001163823"/>
    </source>
</evidence>
<dbReference type="PANTHER" id="PTHR31050">
    <property type="entry name" value="OS08G0413200 PROTEIN"/>
    <property type="match status" value="1"/>
</dbReference>
<protein>
    <submittedName>
        <fullName evidence="1">DUF1262 family protein</fullName>
    </submittedName>
</protein>
<organism evidence="1 2">
    <name type="scientific">Quillaja saponaria</name>
    <name type="common">Soap bark tree</name>
    <dbReference type="NCBI Taxonomy" id="32244"/>
    <lineage>
        <taxon>Eukaryota</taxon>
        <taxon>Viridiplantae</taxon>
        <taxon>Streptophyta</taxon>
        <taxon>Embryophyta</taxon>
        <taxon>Tracheophyta</taxon>
        <taxon>Spermatophyta</taxon>
        <taxon>Magnoliopsida</taxon>
        <taxon>eudicotyledons</taxon>
        <taxon>Gunneridae</taxon>
        <taxon>Pentapetalae</taxon>
        <taxon>rosids</taxon>
        <taxon>fabids</taxon>
        <taxon>Fabales</taxon>
        <taxon>Quillajaceae</taxon>
        <taxon>Quillaja</taxon>
    </lineage>
</organism>
<comment type="caution">
    <text evidence="1">The sequence shown here is derived from an EMBL/GenBank/DDBJ whole genome shotgun (WGS) entry which is preliminary data.</text>
</comment>
<accession>A0AAD7PGH0</accession>
<keyword evidence="2" id="KW-1185">Reference proteome</keyword>
<sequence>MYVTRPLSLYKKDPAALSLPTPEGPNSGYVVIQDEAALTTSCFGLIKNTGIKQLPFPQNMDLIVSYVISSGPNGTVVNSDKFMFIPSLNQPLSSNQYYVIQGQGKHQGYGSKHKFKERGHWCFPYIKHVKPRPLDPSDIYQQVEIIPQYYGFHAKSIAVDGLSADFNFPSSSDHSEPVVIGKWYCPFMFVKEGIRLKDQMKMSRFYEMTLEQRWEKIFSQENISGEEKPVLVDVVVQREVAFAAGREAVWDERNVAGDGLLWYKSFDDAGGEIRTGLSLFPVERMKWEQGRVGWVGGDGRVVRLVRVEEFGGGGGWKTFGCYVLWRALY</sequence>
<dbReference type="EMBL" id="JARAOO010000010">
    <property type="protein sequence ID" value="KAJ7954015.1"/>
    <property type="molecule type" value="Genomic_DNA"/>
</dbReference>
<reference evidence="1" key="1">
    <citation type="journal article" date="2023" name="Science">
        <title>Elucidation of the pathway for biosynthesis of saponin adjuvants from the soapbark tree.</title>
        <authorList>
            <person name="Reed J."/>
            <person name="Orme A."/>
            <person name="El-Demerdash A."/>
            <person name="Owen C."/>
            <person name="Martin L.B.B."/>
            <person name="Misra R.C."/>
            <person name="Kikuchi S."/>
            <person name="Rejzek M."/>
            <person name="Martin A.C."/>
            <person name="Harkess A."/>
            <person name="Leebens-Mack J."/>
            <person name="Louveau T."/>
            <person name="Stephenson M.J."/>
            <person name="Osbourn A."/>
        </authorList>
    </citation>
    <scope>NUCLEOTIDE SEQUENCE</scope>
    <source>
        <strain evidence="1">S10</strain>
    </source>
</reference>
<gene>
    <name evidence="1" type="ORF">O6P43_025637</name>
</gene>
<dbReference type="AlphaFoldDB" id="A0AAD7PGH0"/>
<dbReference type="InterPro" id="IPR010683">
    <property type="entry name" value="DUF1262"/>
</dbReference>
<dbReference type="KEGG" id="qsa:O6P43_025637"/>
<name>A0AAD7PGH0_QUISA</name>
<dbReference type="Pfam" id="PF06880">
    <property type="entry name" value="DUF1262"/>
    <property type="match status" value="1"/>
</dbReference>
<evidence type="ECO:0000313" key="1">
    <source>
        <dbReference type="EMBL" id="KAJ7954015.1"/>
    </source>
</evidence>
<dbReference type="PANTHER" id="PTHR31050:SF7">
    <property type="entry name" value="DUF1262 FAMILY PROTEIN"/>
    <property type="match status" value="1"/>
</dbReference>